<feature type="region of interest" description="Disordered" evidence="1">
    <location>
        <begin position="149"/>
        <end position="187"/>
    </location>
</feature>
<dbReference type="OrthoDB" id="5095611at2759"/>
<feature type="compositionally biased region" description="Polar residues" evidence="1">
    <location>
        <begin position="18"/>
        <end position="33"/>
    </location>
</feature>
<dbReference type="AlphaFoldDB" id="A0A9P9FYN7"/>
<reference evidence="2" key="1">
    <citation type="journal article" date="2021" name="Nat. Commun.">
        <title>Genetic determinants of endophytism in the Arabidopsis root mycobiome.</title>
        <authorList>
            <person name="Mesny F."/>
            <person name="Miyauchi S."/>
            <person name="Thiergart T."/>
            <person name="Pickel B."/>
            <person name="Atanasova L."/>
            <person name="Karlsson M."/>
            <person name="Huettel B."/>
            <person name="Barry K.W."/>
            <person name="Haridas S."/>
            <person name="Chen C."/>
            <person name="Bauer D."/>
            <person name="Andreopoulos W."/>
            <person name="Pangilinan J."/>
            <person name="LaButti K."/>
            <person name="Riley R."/>
            <person name="Lipzen A."/>
            <person name="Clum A."/>
            <person name="Drula E."/>
            <person name="Henrissat B."/>
            <person name="Kohler A."/>
            <person name="Grigoriev I.V."/>
            <person name="Martin F.M."/>
            <person name="Hacquard S."/>
        </authorList>
    </citation>
    <scope>NUCLEOTIDE SEQUENCE</scope>
    <source>
        <strain evidence="2">MPI-CAGE-AT-0023</strain>
    </source>
</reference>
<name>A0A9P9FYN7_FUSRE</name>
<organism evidence="2 3">
    <name type="scientific">Fusarium redolens</name>
    <dbReference type="NCBI Taxonomy" id="48865"/>
    <lineage>
        <taxon>Eukaryota</taxon>
        <taxon>Fungi</taxon>
        <taxon>Dikarya</taxon>
        <taxon>Ascomycota</taxon>
        <taxon>Pezizomycotina</taxon>
        <taxon>Sordariomycetes</taxon>
        <taxon>Hypocreomycetidae</taxon>
        <taxon>Hypocreales</taxon>
        <taxon>Nectriaceae</taxon>
        <taxon>Fusarium</taxon>
        <taxon>Fusarium redolens species complex</taxon>
    </lineage>
</organism>
<feature type="compositionally biased region" description="Polar residues" evidence="1">
    <location>
        <begin position="1"/>
        <end position="10"/>
    </location>
</feature>
<evidence type="ECO:0000313" key="2">
    <source>
        <dbReference type="EMBL" id="KAH7220490.1"/>
    </source>
</evidence>
<accession>A0A9P9FYN7</accession>
<dbReference type="EMBL" id="JAGMUX010000028">
    <property type="protein sequence ID" value="KAH7220490.1"/>
    <property type="molecule type" value="Genomic_DNA"/>
</dbReference>
<keyword evidence="3" id="KW-1185">Reference proteome</keyword>
<sequence>MAASLSNVGSTVKKDTLSGDSQASAHNAATTPPQRALAEFRSPPPIQSDQPSARFRDTPRATPHRQNWGHRRRATTALGGHFATSPRRIPISSLRYEVQRPDDMAPDRVVRQHRRIRTAGTHRRSDSFLQYLVSVQNLTRAIAGAQQAGLHGQGNEPALASHPLQMSPISTSPLHQHRPRRSSSTTLLQPNIAGLGRDMANLSIHARSSQPSHLPTIRVISPTSAPMTSPSRLSMHSLGNVDIRIAERDTQLPFHLNGYNQQN</sequence>
<protein>
    <submittedName>
        <fullName evidence="2">Uncharacterized protein</fullName>
    </submittedName>
</protein>
<dbReference type="Proteomes" id="UP000720189">
    <property type="component" value="Unassembled WGS sequence"/>
</dbReference>
<evidence type="ECO:0000256" key="1">
    <source>
        <dbReference type="SAM" id="MobiDB-lite"/>
    </source>
</evidence>
<evidence type="ECO:0000313" key="3">
    <source>
        <dbReference type="Proteomes" id="UP000720189"/>
    </source>
</evidence>
<gene>
    <name evidence="2" type="ORF">BKA55DRAFT_697542</name>
</gene>
<dbReference type="GeneID" id="70230346"/>
<comment type="caution">
    <text evidence="2">The sequence shown here is derived from an EMBL/GenBank/DDBJ whole genome shotgun (WGS) entry which is preliminary data.</text>
</comment>
<proteinExistence type="predicted"/>
<feature type="region of interest" description="Disordered" evidence="1">
    <location>
        <begin position="1"/>
        <end position="85"/>
    </location>
</feature>
<dbReference type="RefSeq" id="XP_046042094.1">
    <property type="nucleotide sequence ID" value="XM_046200392.1"/>
</dbReference>